<feature type="transmembrane region" description="Helical" evidence="7">
    <location>
        <begin position="137"/>
        <end position="156"/>
    </location>
</feature>
<accession>A0A0F9SRP7</accession>
<evidence type="ECO:0000256" key="2">
    <source>
        <dbReference type="ARBA" id="ARBA00022692"/>
    </source>
</evidence>
<dbReference type="SMART" id="SM01091">
    <property type="entry name" value="CorC_HlyC"/>
    <property type="match status" value="1"/>
</dbReference>
<dbReference type="PANTHER" id="PTHR22777:SF17">
    <property type="entry name" value="UPF0053 PROTEIN SLL0260"/>
    <property type="match status" value="1"/>
</dbReference>
<evidence type="ECO:0008006" key="11">
    <source>
        <dbReference type="Google" id="ProtNLM"/>
    </source>
</evidence>
<dbReference type="SMART" id="SM00116">
    <property type="entry name" value="CBS"/>
    <property type="match status" value="2"/>
</dbReference>
<proteinExistence type="predicted"/>
<feature type="transmembrane region" description="Helical" evidence="7">
    <location>
        <begin position="87"/>
        <end position="108"/>
    </location>
</feature>
<feature type="transmembrane region" description="Helical" evidence="7">
    <location>
        <begin position="61"/>
        <end position="80"/>
    </location>
</feature>
<dbReference type="InterPro" id="IPR005170">
    <property type="entry name" value="Transptr-assoc_dom"/>
</dbReference>
<dbReference type="Gene3D" id="3.10.580.10">
    <property type="entry name" value="CBS-domain"/>
    <property type="match status" value="1"/>
</dbReference>
<comment type="subcellular location">
    <subcellularLocation>
        <location evidence="1">Membrane</location>
        <topology evidence="1">Multi-pass membrane protein</topology>
    </subcellularLocation>
</comment>
<feature type="domain" description="CNNM transmembrane" evidence="9">
    <location>
        <begin position="1"/>
        <end position="189"/>
    </location>
</feature>
<dbReference type="InterPro" id="IPR046342">
    <property type="entry name" value="CBS_dom_sf"/>
</dbReference>
<dbReference type="SUPFAM" id="SSF56176">
    <property type="entry name" value="FAD-binding/transporter-associated domain-like"/>
    <property type="match status" value="1"/>
</dbReference>
<sequence>MEVSIVLSAVGLFLLVILSAMTSATETAITSVNRIKVRQKAEEGLSSAKILENLLSHPGRFLATVLFLNNLANIGAAALATSFAGRLGLPAPTAIATGVMTFIILIFAELSPKTLAVQKADTLAFALAKPLNIIDKIFYPLVRVLIIIANIVLRIFRVKTMKQGPFVTEEEIRTMVSVGEEEGVIQEEEREMIDSIFEFGDTIAKEIMVPRMDIVAAEKNTPVSKILRTVLHEGFSRIPIYDKTIDNIVGVIYARDLLIHYSKGKTKITLSKVIRPAFYVPETKKVIDLLKELQKRKIHMAIVVDEYGGTAGVITIEDMLEEIVGEIFDEYDLEEVLVERIDPNNIRVDAKVDLDEINEVLEIDLPDAEYESIGGFVFNLFGKIPAAGEKIDYNSLTFTVEQVVKRRMSKILITKTEKEPEVDEAKQTNSK</sequence>
<feature type="domain" description="CBS" evidence="8">
    <location>
        <begin position="273"/>
        <end position="330"/>
    </location>
</feature>
<dbReference type="InterPro" id="IPR002550">
    <property type="entry name" value="CNNM"/>
</dbReference>
<dbReference type="PANTHER" id="PTHR22777">
    <property type="entry name" value="HEMOLYSIN-RELATED"/>
    <property type="match status" value="1"/>
</dbReference>
<name>A0A0F9SRP7_9ZZZZ</name>
<evidence type="ECO:0000259" key="9">
    <source>
        <dbReference type="PROSITE" id="PS51846"/>
    </source>
</evidence>
<evidence type="ECO:0000259" key="8">
    <source>
        <dbReference type="PROSITE" id="PS51371"/>
    </source>
</evidence>
<evidence type="ECO:0000256" key="1">
    <source>
        <dbReference type="ARBA" id="ARBA00004141"/>
    </source>
</evidence>
<feature type="domain" description="CBS" evidence="8">
    <location>
        <begin position="208"/>
        <end position="268"/>
    </location>
</feature>
<dbReference type="Pfam" id="PF00571">
    <property type="entry name" value="CBS"/>
    <property type="match status" value="2"/>
</dbReference>
<dbReference type="PROSITE" id="PS51371">
    <property type="entry name" value="CBS"/>
    <property type="match status" value="2"/>
</dbReference>
<keyword evidence="2 7" id="KW-0812">Transmembrane</keyword>
<dbReference type="InterPro" id="IPR036318">
    <property type="entry name" value="FAD-bd_PCMH-like_sf"/>
</dbReference>
<evidence type="ECO:0000256" key="5">
    <source>
        <dbReference type="ARBA" id="ARBA00023122"/>
    </source>
</evidence>
<protein>
    <recommendedName>
        <fullName evidence="11">CBS domain-containing protein</fullName>
    </recommendedName>
</protein>
<evidence type="ECO:0000256" key="3">
    <source>
        <dbReference type="ARBA" id="ARBA00022737"/>
    </source>
</evidence>
<keyword evidence="6 7" id="KW-0472">Membrane</keyword>
<organism evidence="10">
    <name type="scientific">marine sediment metagenome</name>
    <dbReference type="NCBI Taxonomy" id="412755"/>
    <lineage>
        <taxon>unclassified sequences</taxon>
        <taxon>metagenomes</taxon>
        <taxon>ecological metagenomes</taxon>
    </lineage>
</organism>
<dbReference type="CDD" id="cd04590">
    <property type="entry name" value="CBS_pair_CorC_HlyC_assoc"/>
    <property type="match status" value="1"/>
</dbReference>
<dbReference type="InterPro" id="IPR044751">
    <property type="entry name" value="Ion_transp-like_CBS"/>
</dbReference>
<dbReference type="PROSITE" id="PS51846">
    <property type="entry name" value="CNNM"/>
    <property type="match status" value="1"/>
</dbReference>
<dbReference type="AlphaFoldDB" id="A0A0F9SRP7"/>
<reference evidence="10" key="1">
    <citation type="journal article" date="2015" name="Nature">
        <title>Complex archaea that bridge the gap between prokaryotes and eukaryotes.</title>
        <authorList>
            <person name="Spang A."/>
            <person name="Saw J.H."/>
            <person name="Jorgensen S.L."/>
            <person name="Zaremba-Niedzwiedzka K."/>
            <person name="Martijn J."/>
            <person name="Lind A.E."/>
            <person name="van Eijk R."/>
            <person name="Schleper C."/>
            <person name="Guy L."/>
            <person name="Ettema T.J."/>
        </authorList>
    </citation>
    <scope>NUCLEOTIDE SEQUENCE</scope>
</reference>
<dbReference type="Gene3D" id="3.30.465.10">
    <property type="match status" value="1"/>
</dbReference>
<dbReference type="FunFam" id="3.10.580.10:FF:000002">
    <property type="entry name" value="Magnesium/cobalt efflux protein CorC"/>
    <property type="match status" value="1"/>
</dbReference>
<evidence type="ECO:0000256" key="7">
    <source>
        <dbReference type="SAM" id="Phobius"/>
    </source>
</evidence>
<keyword evidence="4 7" id="KW-1133">Transmembrane helix</keyword>
<evidence type="ECO:0000256" key="6">
    <source>
        <dbReference type="ARBA" id="ARBA00023136"/>
    </source>
</evidence>
<dbReference type="SUPFAM" id="SSF54631">
    <property type="entry name" value="CBS-domain pair"/>
    <property type="match status" value="1"/>
</dbReference>
<dbReference type="GO" id="GO:0050660">
    <property type="term" value="F:flavin adenine dinucleotide binding"/>
    <property type="evidence" value="ECO:0007669"/>
    <property type="project" value="InterPro"/>
</dbReference>
<gene>
    <name evidence="10" type="ORF">LCGC14_0484660</name>
</gene>
<dbReference type="GO" id="GO:0005886">
    <property type="term" value="C:plasma membrane"/>
    <property type="evidence" value="ECO:0007669"/>
    <property type="project" value="TreeGrafter"/>
</dbReference>
<evidence type="ECO:0000256" key="4">
    <source>
        <dbReference type="ARBA" id="ARBA00022989"/>
    </source>
</evidence>
<dbReference type="InterPro" id="IPR000644">
    <property type="entry name" value="CBS_dom"/>
</dbReference>
<dbReference type="Pfam" id="PF03471">
    <property type="entry name" value="CorC_HlyC"/>
    <property type="match status" value="1"/>
</dbReference>
<keyword evidence="3" id="KW-0677">Repeat</keyword>
<evidence type="ECO:0000313" key="10">
    <source>
        <dbReference type="EMBL" id="KKN65157.1"/>
    </source>
</evidence>
<keyword evidence="5" id="KW-0129">CBS domain</keyword>
<dbReference type="EMBL" id="LAZR01000533">
    <property type="protein sequence ID" value="KKN65157.1"/>
    <property type="molecule type" value="Genomic_DNA"/>
</dbReference>
<dbReference type="InterPro" id="IPR016169">
    <property type="entry name" value="FAD-bd_PCMH_sub2"/>
</dbReference>
<comment type="caution">
    <text evidence="10">The sequence shown here is derived from an EMBL/GenBank/DDBJ whole genome shotgun (WGS) entry which is preliminary data.</text>
</comment>
<dbReference type="Pfam" id="PF01595">
    <property type="entry name" value="CNNM"/>
    <property type="match status" value="1"/>
</dbReference>